<feature type="domain" description="Methyltransferase type 11" evidence="4">
    <location>
        <begin position="47"/>
        <end position="140"/>
    </location>
</feature>
<keyword evidence="3" id="KW-0808">Transferase</keyword>
<dbReference type="EMBL" id="MHJO01000030">
    <property type="protein sequence ID" value="OGY68711.1"/>
    <property type="molecule type" value="Genomic_DNA"/>
</dbReference>
<dbReference type="GO" id="GO:0032259">
    <property type="term" value="P:methylation"/>
    <property type="evidence" value="ECO:0007669"/>
    <property type="project" value="UniProtKB-KW"/>
</dbReference>
<dbReference type="SUPFAM" id="SSF53335">
    <property type="entry name" value="S-adenosyl-L-methionine-dependent methyltransferases"/>
    <property type="match status" value="1"/>
</dbReference>
<evidence type="ECO:0000259" key="4">
    <source>
        <dbReference type="Pfam" id="PF08241"/>
    </source>
</evidence>
<dbReference type="Gene3D" id="3.40.50.150">
    <property type="entry name" value="Vaccinia Virus protein VP39"/>
    <property type="match status" value="1"/>
</dbReference>
<reference evidence="5 6" key="1">
    <citation type="journal article" date="2016" name="Nat. Commun.">
        <title>Thousands of microbial genomes shed light on interconnected biogeochemical processes in an aquifer system.</title>
        <authorList>
            <person name="Anantharaman K."/>
            <person name="Brown C.T."/>
            <person name="Hug L.A."/>
            <person name="Sharon I."/>
            <person name="Castelle C.J."/>
            <person name="Probst A.J."/>
            <person name="Thomas B.C."/>
            <person name="Singh A."/>
            <person name="Wilkins M.J."/>
            <person name="Karaoz U."/>
            <person name="Brodie E.L."/>
            <person name="Williams K.H."/>
            <person name="Hubbard S.S."/>
            <person name="Banfield J.F."/>
        </authorList>
    </citation>
    <scope>NUCLEOTIDE SEQUENCE [LARGE SCALE GENOMIC DNA]</scope>
</reference>
<comment type="similarity">
    <text evidence="1">Belongs to the methyltransferase superfamily.</text>
</comment>
<accession>A0A1G1ZW22</accession>
<evidence type="ECO:0000256" key="1">
    <source>
        <dbReference type="ARBA" id="ARBA00008361"/>
    </source>
</evidence>
<dbReference type="AlphaFoldDB" id="A0A1G1ZW22"/>
<keyword evidence="2" id="KW-0489">Methyltransferase</keyword>
<evidence type="ECO:0000313" key="5">
    <source>
        <dbReference type="EMBL" id="OGY68711.1"/>
    </source>
</evidence>
<dbReference type="PANTHER" id="PTHR44942">
    <property type="entry name" value="METHYLTRANSF_11 DOMAIN-CONTAINING PROTEIN"/>
    <property type="match status" value="1"/>
</dbReference>
<dbReference type="GO" id="GO:0008757">
    <property type="term" value="F:S-adenosylmethionine-dependent methyltransferase activity"/>
    <property type="evidence" value="ECO:0007669"/>
    <property type="project" value="InterPro"/>
</dbReference>
<dbReference type="CDD" id="cd02440">
    <property type="entry name" value="AdoMet_MTases"/>
    <property type="match status" value="1"/>
</dbReference>
<gene>
    <name evidence="5" type="ORF">A2586_00780</name>
</gene>
<dbReference type="InterPro" id="IPR051052">
    <property type="entry name" value="Diverse_substrate_MTase"/>
</dbReference>
<dbReference type="InterPro" id="IPR029063">
    <property type="entry name" value="SAM-dependent_MTases_sf"/>
</dbReference>
<dbReference type="InterPro" id="IPR013216">
    <property type="entry name" value="Methyltransf_11"/>
</dbReference>
<protein>
    <recommendedName>
        <fullName evidence="4">Methyltransferase type 11 domain-containing protein</fullName>
    </recommendedName>
</protein>
<sequence length="252" mass="28953">MKKDTSWDNVASWYDTLLEDKEATYQGRVILPNLLRLLDIKKGDTVLDIACGPGFFAHEIEKKGARVIGVDLSPKLISRAKTMYGDSIEFRIAPAHEVLFVKDKSVDSVIIVLAIQNIEDIHAVFKECARVLKPKGRLYLVLNHPAFRVPKESSWGFDNETKVQYRRVNRYLSEQKSKIQMHPGDKSHEYTISFHRPLQSYVKSLGKQRLYIRRLEEWVSDKISEPGPHADAENRARGEFPLFMCIEAINVI</sequence>
<proteinExistence type="inferred from homology"/>
<dbReference type="PANTHER" id="PTHR44942:SF4">
    <property type="entry name" value="METHYLTRANSFERASE TYPE 11 DOMAIN-CONTAINING PROTEIN"/>
    <property type="match status" value="1"/>
</dbReference>
<comment type="caution">
    <text evidence="5">The sequence shown here is derived from an EMBL/GenBank/DDBJ whole genome shotgun (WGS) entry which is preliminary data.</text>
</comment>
<dbReference type="Pfam" id="PF08241">
    <property type="entry name" value="Methyltransf_11"/>
    <property type="match status" value="1"/>
</dbReference>
<evidence type="ECO:0000256" key="3">
    <source>
        <dbReference type="ARBA" id="ARBA00022679"/>
    </source>
</evidence>
<organism evidence="5 6">
    <name type="scientific">Candidatus Harrisonbacteria bacterium RIFOXYD1_FULL_40_9</name>
    <dbReference type="NCBI Taxonomy" id="1798412"/>
    <lineage>
        <taxon>Bacteria</taxon>
        <taxon>Candidatus Harrisoniibacteriota</taxon>
    </lineage>
</organism>
<evidence type="ECO:0000313" key="6">
    <source>
        <dbReference type="Proteomes" id="UP000176611"/>
    </source>
</evidence>
<evidence type="ECO:0000256" key="2">
    <source>
        <dbReference type="ARBA" id="ARBA00022603"/>
    </source>
</evidence>
<dbReference type="Proteomes" id="UP000176611">
    <property type="component" value="Unassembled WGS sequence"/>
</dbReference>
<name>A0A1G1ZW22_9BACT</name>